<comment type="caution">
    <text evidence="2">The sequence shown here is derived from an EMBL/GenBank/DDBJ whole genome shotgun (WGS) entry which is preliminary data.</text>
</comment>
<sequence length="126" mass="12722">MSFLTRLSTAARTAVPLNAAATTPSLAVAGQRFVSSTAAKESGPVDATKSTLKKADRVVSHAAVKGIETGEAAASKIKQTVTGTSGKAKQKTGEMKGEAAEMASKGKGKAQEAAGEAKGKAKEFAR</sequence>
<evidence type="ECO:0008006" key="4">
    <source>
        <dbReference type="Google" id="ProtNLM"/>
    </source>
</evidence>
<organism evidence="2 3">
    <name type="scientific">Aspergillus lucknowensis</name>
    <dbReference type="NCBI Taxonomy" id="176173"/>
    <lineage>
        <taxon>Eukaryota</taxon>
        <taxon>Fungi</taxon>
        <taxon>Dikarya</taxon>
        <taxon>Ascomycota</taxon>
        <taxon>Pezizomycotina</taxon>
        <taxon>Eurotiomycetes</taxon>
        <taxon>Eurotiomycetidae</taxon>
        <taxon>Eurotiales</taxon>
        <taxon>Aspergillaceae</taxon>
        <taxon>Aspergillus</taxon>
        <taxon>Aspergillus subgen. Nidulantes</taxon>
    </lineage>
</organism>
<feature type="compositionally biased region" description="Basic and acidic residues" evidence="1">
    <location>
        <begin position="115"/>
        <end position="126"/>
    </location>
</feature>
<reference evidence="2 3" key="1">
    <citation type="submission" date="2024-07" db="EMBL/GenBank/DDBJ databases">
        <title>Section-level genome sequencing and comparative genomics of Aspergillus sections Usti and Cavernicolus.</title>
        <authorList>
            <consortium name="Lawrence Berkeley National Laboratory"/>
            <person name="Nybo J.L."/>
            <person name="Vesth T.C."/>
            <person name="Theobald S."/>
            <person name="Frisvad J.C."/>
            <person name="Larsen T.O."/>
            <person name="Kjaerboelling I."/>
            <person name="Rothschild-Mancinelli K."/>
            <person name="Lyhne E.K."/>
            <person name="Kogle M.E."/>
            <person name="Barry K."/>
            <person name="Clum A."/>
            <person name="Na H."/>
            <person name="Ledsgaard L."/>
            <person name="Lin J."/>
            <person name="Lipzen A."/>
            <person name="Kuo A."/>
            <person name="Riley R."/>
            <person name="Mondo S."/>
            <person name="Labutti K."/>
            <person name="Haridas S."/>
            <person name="Pangalinan J."/>
            <person name="Salamov A.A."/>
            <person name="Simmons B.A."/>
            <person name="Magnuson J.K."/>
            <person name="Chen J."/>
            <person name="Drula E."/>
            <person name="Henrissat B."/>
            <person name="Wiebenga A."/>
            <person name="Lubbers R.J."/>
            <person name="Gomes A.C."/>
            <person name="Macurrencykelacurrency M.R."/>
            <person name="Stajich J."/>
            <person name="Grigoriev I.V."/>
            <person name="Mortensen U.H."/>
            <person name="De Vries R.P."/>
            <person name="Baker S.E."/>
            <person name="Andersen M.R."/>
        </authorList>
    </citation>
    <scope>NUCLEOTIDE SEQUENCE [LARGE SCALE GENOMIC DNA]</scope>
    <source>
        <strain evidence="2 3">CBS 449.75</strain>
    </source>
</reference>
<evidence type="ECO:0000256" key="1">
    <source>
        <dbReference type="SAM" id="MobiDB-lite"/>
    </source>
</evidence>
<dbReference type="RefSeq" id="XP_070886087.1">
    <property type="nucleotide sequence ID" value="XM_071029171.1"/>
</dbReference>
<evidence type="ECO:0000313" key="2">
    <source>
        <dbReference type="EMBL" id="KAL2867108.1"/>
    </source>
</evidence>
<keyword evidence="3" id="KW-1185">Reference proteome</keyword>
<dbReference type="Proteomes" id="UP001610432">
    <property type="component" value="Unassembled WGS sequence"/>
</dbReference>
<feature type="region of interest" description="Disordered" evidence="1">
    <location>
        <begin position="79"/>
        <end position="126"/>
    </location>
</feature>
<gene>
    <name evidence="2" type="ORF">BJX67DRAFT_353981</name>
</gene>
<dbReference type="EMBL" id="JBFXLQ010000021">
    <property type="protein sequence ID" value="KAL2867108.1"/>
    <property type="molecule type" value="Genomic_DNA"/>
</dbReference>
<proteinExistence type="predicted"/>
<protein>
    <recommendedName>
        <fullName evidence="4">LEA domain protein</fullName>
    </recommendedName>
</protein>
<name>A0ABR4LRD8_9EURO</name>
<evidence type="ECO:0000313" key="3">
    <source>
        <dbReference type="Proteomes" id="UP001610432"/>
    </source>
</evidence>
<dbReference type="GeneID" id="98144243"/>
<accession>A0ABR4LRD8</accession>